<evidence type="ECO:0000313" key="2">
    <source>
        <dbReference type="Proteomes" id="UP000996601"/>
    </source>
</evidence>
<accession>A0ABT1RGD3</accession>
<organism evidence="1 2">
    <name type="scientific">Shinella lacus</name>
    <dbReference type="NCBI Taxonomy" id="2654216"/>
    <lineage>
        <taxon>Bacteria</taxon>
        <taxon>Pseudomonadati</taxon>
        <taxon>Pseudomonadota</taxon>
        <taxon>Alphaproteobacteria</taxon>
        <taxon>Hyphomicrobiales</taxon>
        <taxon>Rhizobiaceae</taxon>
        <taxon>Shinella</taxon>
    </lineage>
</organism>
<keyword evidence="2" id="KW-1185">Reference proteome</keyword>
<dbReference type="Proteomes" id="UP000996601">
    <property type="component" value="Unassembled WGS sequence"/>
</dbReference>
<dbReference type="InterPro" id="IPR038666">
    <property type="entry name" value="SSP1_head-tail_sf"/>
</dbReference>
<protein>
    <submittedName>
        <fullName evidence="1">Phage head closure protein</fullName>
    </submittedName>
</protein>
<evidence type="ECO:0000313" key="1">
    <source>
        <dbReference type="EMBL" id="MCQ4634252.1"/>
    </source>
</evidence>
<name>A0ABT1RGD3_9HYPH</name>
<comment type="caution">
    <text evidence="1">The sequence shown here is derived from an EMBL/GenBank/DDBJ whole genome shotgun (WGS) entry which is preliminary data.</text>
</comment>
<dbReference type="EMBL" id="WHSB02000018">
    <property type="protein sequence ID" value="MCQ4634252.1"/>
    <property type="molecule type" value="Genomic_DNA"/>
</dbReference>
<gene>
    <name evidence="1" type="ORF">GB927_029740</name>
</gene>
<dbReference type="NCBIfam" id="TIGR01563">
    <property type="entry name" value="gp16_SPP1"/>
    <property type="match status" value="1"/>
</dbReference>
<dbReference type="RefSeq" id="WP_256120847.1">
    <property type="nucleotide sequence ID" value="NZ_WHSB02000018.1"/>
</dbReference>
<proteinExistence type="predicted"/>
<dbReference type="InterPro" id="IPR008767">
    <property type="entry name" value="Phage_SPP1_head-tail_adaptor"/>
</dbReference>
<reference evidence="1" key="1">
    <citation type="submission" date="2021-07" db="EMBL/GenBank/DDBJ databases">
        <title>Shinella sp. nov., a novel member of the genus Shinella from water.</title>
        <authorList>
            <person name="Deng Y."/>
        </authorList>
    </citation>
    <scope>NUCLEOTIDE SEQUENCE</scope>
    <source>
        <strain evidence="1">CPCC 100929</strain>
    </source>
</reference>
<sequence>MAFDGTIDPGAFTARLVLEQPVEVPDGQGGVERTFSALATLWARIEPTVAKADEAAGTLPVTVTHRIWMRRRENLAGGMRLRKGARLFAIRAFRDPDETGRYTLVDCEEIKP</sequence>
<dbReference type="Pfam" id="PF05521">
    <property type="entry name" value="Phage_HCP"/>
    <property type="match status" value="1"/>
</dbReference>
<dbReference type="Gene3D" id="2.40.10.270">
    <property type="entry name" value="Bacteriophage SPP1 head-tail adaptor protein"/>
    <property type="match status" value="1"/>
</dbReference>